<feature type="transmembrane region" description="Helical" evidence="7">
    <location>
        <begin position="7"/>
        <end position="29"/>
    </location>
</feature>
<evidence type="ECO:0000256" key="3">
    <source>
        <dbReference type="ARBA" id="ARBA00022475"/>
    </source>
</evidence>
<evidence type="ECO:0000313" key="8">
    <source>
        <dbReference type="EMBL" id="AIT05496.1"/>
    </source>
</evidence>
<protein>
    <submittedName>
        <fullName evidence="8">DoxX family protein</fullName>
    </submittedName>
</protein>
<reference evidence="8 9" key="1">
    <citation type="submission" date="2014-09" db="EMBL/GenBank/DDBJ databases">
        <title>Using Illumina technology Improving SMRT sequencing Genome Assembly by RASTools.</title>
        <authorList>
            <person name="Zhou Y."/>
            <person name="Ma T."/>
            <person name="Liu T."/>
        </authorList>
    </citation>
    <scope>NUCLEOTIDE SEQUENCE [LARGE SCALE GENOMIC DNA]</scope>
    <source>
        <strain evidence="8 9">ATCC 55669</strain>
    </source>
</reference>
<evidence type="ECO:0000256" key="4">
    <source>
        <dbReference type="ARBA" id="ARBA00022692"/>
    </source>
</evidence>
<dbReference type="RefSeq" id="WP_038659204.1">
    <property type="nucleotide sequence ID" value="NZ_CP009571.1"/>
</dbReference>
<evidence type="ECO:0000313" key="9">
    <source>
        <dbReference type="Proteomes" id="UP000033200"/>
    </source>
</evidence>
<dbReference type="eggNOG" id="COG2259">
    <property type="taxonomic scope" value="Bacteria"/>
</dbReference>
<evidence type="ECO:0000256" key="5">
    <source>
        <dbReference type="ARBA" id="ARBA00022989"/>
    </source>
</evidence>
<dbReference type="EMBL" id="CP009571">
    <property type="protein sequence ID" value="AIT05496.1"/>
    <property type="molecule type" value="Genomic_DNA"/>
</dbReference>
<comment type="subcellular location">
    <subcellularLocation>
        <location evidence="1">Cell membrane</location>
        <topology evidence="1">Multi-pass membrane protein</topology>
    </subcellularLocation>
</comment>
<feature type="transmembrane region" description="Helical" evidence="7">
    <location>
        <begin position="68"/>
        <end position="87"/>
    </location>
</feature>
<proteinExistence type="inferred from homology"/>
<dbReference type="Proteomes" id="UP000033200">
    <property type="component" value="Chromosome"/>
</dbReference>
<dbReference type="PANTHER" id="PTHR33452">
    <property type="entry name" value="OXIDOREDUCTASE CATD-RELATED"/>
    <property type="match status" value="1"/>
</dbReference>
<keyword evidence="9" id="KW-1185">Reference proteome</keyword>
<evidence type="ECO:0000256" key="6">
    <source>
        <dbReference type="ARBA" id="ARBA00023136"/>
    </source>
</evidence>
<dbReference type="GO" id="GO:0005886">
    <property type="term" value="C:plasma membrane"/>
    <property type="evidence" value="ECO:0007669"/>
    <property type="project" value="UniProtKB-SubCell"/>
</dbReference>
<organism evidence="8 9">
    <name type="scientific">Sphingomonas taxi</name>
    <dbReference type="NCBI Taxonomy" id="1549858"/>
    <lineage>
        <taxon>Bacteria</taxon>
        <taxon>Pseudomonadati</taxon>
        <taxon>Pseudomonadota</taxon>
        <taxon>Alphaproteobacteria</taxon>
        <taxon>Sphingomonadales</taxon>
        <taxon>Sphingomonadaceae</taxon>
        <taxon>Sphingomonas</taxon>
    </lineage>
</organism>
<comment type="similarity">
    <text evidence="2">Belongs to the DoxX family.</text>
</comment>
<evidence type="ECO:0000256" key="7">
    <source>
        <dbReference type="SAM" id="Phobius"/>
    </source>
</evidence>
<keyword evidence="6 7" id="KW-0472">Membrane</keyword>
<dbReference type="Pfam" id="PF07681">
    <property type="entry name" value="DoxX"/>
    <property type="match status" value="1"/>
</dbReference>
<keyword evidence="5 7" id="KW-1133">Transmembrane helix</keyword>
<dbReference type="AlphaFoldDB" id="A0A097ED51"/>
<evidence type="ECO:0000256" key="2">
    <source>
        <dbReference type="ARBA" id="ARBA00006679"/>
    </source>
</evidence>
<feature type="transmembrane region" description="Helical" evidence="7">
    <location>
        <begin position="41"/>
        <end position="61"/>
    </location>
</feature>
<dbReference type="PANTHER" id="PTHR33452:SF4">
    <property type="entry name" value="BLL4328 PROTEIN"/>
    <property type="match status" value="1"/>
</dbReference>
<sequence length="126" mass="13485">MPIPDRWSPYLLSVFRFVLGLLFLGHGVSKFFGLPPFPMPLNPLLTVAGVLELVGGALIAVGLLTRPVAFLLSGQMAVAYFLAHAPQGWLPLANGGEAAILYCFGFLYLAAAGGGRWSVDALRWRG</sequence>
<keyword evidence="3" id="KW-1003">Cell membrane</keyword>
<accession>A0A097ED51</accession>
<evidence type="ECO:0000256" key="1">
    <source>
        <dbReference type="ARBA" id="ARBA00004651"/>
    </source>
</evidence>
<name>A0A097ED51_9SPHN</name>
<dbReference type="InterPro" id="IPR032808">
    <property type="entry name" value="DoxX"/>
</dbReference>
<feature type="transmembrane region" description="Helical" evidence="7">
    <location>
        <begin position="99"/>
        <end position="119"/>
    </location>
</feature>
<dbReference type="STRING" id="1549858.MC45_02755"/>
<keyword evidence="4 7" id="KW-0812">Transmembrane</keyword>
<dbReference type="InterPro" id="IPR051907">
    <property type="entry name" value="DoxX-like_oxidoreductase"/>
</dbReference>
<gene>
    <name evidence="8" type="ORF">MC45_02755</name>
</gene>
<dbReference type="HOGENOM" id="CLU_058421_2_1_5"/>
<dbReference type="KEGG" id="stax:MC45_02755"/>